<dbReference type="SMART" id="SM00421">
    <property type="entry name" value="HTH_LUXR"/>
    <property type="match status" value="1"/>
</dbReference>
<reference evidence="6 7" key="1">
    <citation type="submission" date="2019-05" db="EMBL/GenBank/DDBJ databases">
        <authorList>
            <person name="Pankratov T."/>
            <person name="Grouzdev D."/>
        </authorList>
    </citation>
    <scope>NUCLEOTIDE SEQUENCE [LARGE SCALE GENOMIC DNA]</scope>
    <source>
        <strain evidence="6 7">KEBCLARHB70R</strain>
    </source>
</reference>
<dbReference type="GO" id="GO:0003677">
    <property type="term" value="F:DNA binding"/>
    <property type="evidence" value="ECO:0007669"/>
    <property type="project" value="UniProtKB-KW"/>
</dbReference>
<name>A0A5R9JGI8_9PROT</name>
<dbReference type="Proteomes" id="UP000305654">
    <property type="component" value="Unassembled WGS sequence"/>
</dbReference>
<sequence length="253" mass="27664">MQRYKAAMSAFSCETASSALPPDARIGLVLQRIAQSDQQAQSLPCENLVYELMPPPAVRGYQTADHVDGAARRALNLARLYAERLGGAEQEQSELENTLYEFSRILLGLDCQQNDMRIARPAIPDATSERRRDARRLIATLTTRQRQVMVLVLAGRPNKLIAQDLCISQRTVENHRAAVMARTGSKSLPALARTGLYGALAEQQSSTRIDAENSDLRVPPGSCCSVAGSPPSRPLRLSKRLGRANRSGNRPSA</sequence>
<keyword evidence="1" id="KW-0805">Transcription regulation</keyword>
<dbReference type="GO" id="GO:0006355">
    <property type="term" value="P:regulation of DNA-templated transcription"/>
    <property type="evidence" value="ECO:0007669"/>
    <property type="project" value="InterPro"/>
</dbReference>
<evidence type="ECO:0000256" key="3">
    <source>
        <dbReference type="ARBA" id="ARBA00023163"/>
    </source>
</evidence>
<keyword evidence="7" id="KW-1185">Reference proteome</keyword>
<dbReference type="AlphaFoldDB" id="A0A5R9JGI8"/>
<comment type="caution">
    <text evidence="6">The sequence shown here is derived from an EMBL/GenBank/DDBJ whole genome shotgun (WGS) entry which is preliminary data.</text>
</comment>
<keyword evidence="2" id="KW-0238">DNA-binding</keyword>
<dbReference type="PRINTS" id="PR00038">
    <property type="entry name" value="HTHLUXR"/>
</dbReference>
<evidence type="ECO:0000256" key="4">
    <source>
        <dbReference type="SAM" id="MobiDB-lite"/>
    </source>
</evidence>
<dbReference type="EMBL" id="VCDI01000001">
    <property type="protein sequence ID" value="TLU74536.1"/>
    <property type="molecule type" value="Genomic_DNA"/>
</dbReference>
<evidence type="ECO:0000259" key="5">
    <source>
        <dbReference type="PROSITE" id="PS50043"/>
    </source>
</evidence>
<dbReference type="InterPro" id="IPR036388">
    <property type="entry name" value="WH-like_DNA-bd_sf"/>
</dbReference>
<protein>
    <recommendedName>
        <fullName evidence="5">HTH luxR-type domain-containing protein</fullName>
    </recommendedName>
</protein>
<dbReference type="InterPro" id="IPR000792">
    <property type="entry name" value="Tscrpt_reg_LuxR_C"/>
</dbReference>
<dbReference type="CDD" id="cd06170">
    <property type="entry name" value="LuxR_C_like"/>
    <property type="match status" value="1"/>
</dbReference>
<keyword evidence="3" id="KW-0804">Transcription</keyword>
<dbReference type="PROSITE" id="PS50043">
    <property type="entry name" value="HTH_LUXR_2"/>
    <property type="match status" value="1"/>
</dbReference>
<dbReference type="RefSeq" id="WP_138324785.1">
    <property type="nucleotide sequence ID" value="NZ_VCDI01000001.1"/>
</dbReference>
<evidence type="ECO:0000256" key="1">
    <source>
        <dbReference type="ARBA" id="ARBA00023015"/>
    </source>
</evidence>
<organism evidence="6 7">
    <name type="scientific">Lichenicoccus roseus</name>
    <dbReference type="NCBI Taxonomy" id="2683649"/>
    <lineage>
        <taxon>Bacteria</taxon>
        <taxon>Pseudomonadati</taxon>
        <taxon>Pseudomonadota</taxon>
        <taxon>Alphaproteobacteria</taxon>
        <taxon>Acetobacterales</taxon>
        <taxon>Acetobacteraceae</taxon>
        <taxon>Lichenicoccus</taxon>
    </lineage>
</organism>
<dbReference type="PANTHER" id="PTHR44688">
    <property type="entry name" value="DNA-BINDING TRANSCRIPTIONAL ACTIVATOR DEVR_DOSR"/>
    <property type="match status" value="1"/>
</dbReference>
<feature type="region of interest" description="Disordered" evidence="4">
    <location>
        <begin position="211"/>
        <end position="253"/>
    </location>
</feature>
<proteinExistence type="predicted"/>
<dbReference type="Pfam" id="PF00196">
    <property type="entry name" value="GerE"/>
    <property type="match status" value="1"/>
</dbReference>
<evidence type="ECO:0000313" key="7">
    <source>
        <dbReference type="Proteomes" id="UP000305654"/>
    </source>
</evidence>
<feature type="domain" description="HTH luxR-type" evidence="5">
    <location>
        <begin position="134"/>
        <end position="199"/>
    </location>
</feature>
<gene>
    <name evidence="6" type="ORF">FE263_05025</name>
</gene>
<evidence type="ECO:0000313" key="6">
    <source>
        <dbReference type="EMBL" id="TLU74536.1"/>
    </source>
</evidence>
<evidence type="ECO:0000256" key="2">
    <source>
        <dbReference type="ARBA" id="ARBA00023125"/>
    </source>
</evidence>
<dbReference type="PANTHER" id="PTHR44688:SF16">
    <property type="entry name" value="DNA-BINDING TRANSCRIPTIONAL ACTIVATOR DEVR_DOSR"/>
    <property type="match status" value="1"/>
</dbReference>
<dbReference type="SUPFAM" id="SSF46894">
    <property type="entry name" value="C-terminal effector domain of the bipartite response regulators"/>
    <property type="match status" value="1"/>
</dbReference>
<dbReference type="Gene3D" id="1.10.10.10">
    <property type="entry name" value="Winged helix-like DNA-binding domain superfamily/Winged helix DNA-binding domain"/>
    <property type="match status" value="1"/>
</dbReference>
<dbReference type="OrthoDB" id="9782655at2"/>
<accession>A0A5R9JGI8</accession>
<dbReference type="PROSITE" id="PS00622">
    <property type="entry name" value="HTH_LUXR_1"/>
    <property type="match status" value="1"/>
</dbReference>
<dbReference type="InterPro" id="IPR016032">
    <property type="entry name" value="Sig_transdc_resp-reg_C-effctor"/>
</dbReference>